<dbReference type="Gene3D" id="3.40.1180.10">
    <property type="entry name" value="Decaprenyl diphosphate synthase-like"/>
    <property type="match status" value="1"/>
</dbReference>
<dbReference type="FunFam" id="3.40.1180.10:FF:000001">
    <property type="entry name" value="(2E,6E)-farnesyl-diphosphate-specific ditrans,polycis-undecaprenyl-diphosphate synthase"/>
    <property type="match status" value="1"/>
</dbReference>
<keyword evidence="2" id="KW-0479">Metal-binding</keyword>
<evidence type="ECO:0000313" key="4">
    <source>
        <dbReference type="Proteomes" id="UP000239366"/>
    </source>
</evidence>
<dbReference type="NCBIfam" id="NF011405">
    <property type="entry name" value="PRK14830.1"/>
    <property type="match status" value="1"/>
</dbReference>
<feature type="binding site" evidence="2">
    <location>
        <position position="47"/>
    </location>
    <ligand>
        <name>substrate</name>
    </ligand>
</feature>
<dbReference type="OrthoDB" id="4191603at2"/>
<dbReference type="PANTHER" id="PTHR10291">
    <property type="entry name" value="DEHYDRODOLICHYL DIPHOSPHATE SYNTHASE FAMILY MEMBER"/>
    <property type="match status" value="1"/>
</dbReference>
<dbReference type="NCBIfam" id="TIGR00055">
    <property type="entry name" value="uppS"/>
    <property type="match status" value="1"/>
</dbReference>
<dbReference type="InterPro" id="IPR018520">
    <property type="entry name" value="UPP_synth-like_CS"/>
</dbReference>
<dbReference type="GO" id="GO:0000287">
    <property type="term" value="F:magnesium ion binding"/>
    <property type="evidence" value="ECO:0007669"/>
    <property type="project" value="UniProtKB-UniRule"/>
</dbReference>
<dbReference type="Pfam" id="PF01255">
    <property type="entry name" value="Prenyltransf"/>
    <property type="match status" value="1"/>
</dbReference>
<feature type="binding site" evidence="2">
    <location>
        <position position="39"/>
    </location>
    <ligand>
        <name>substrate</name>
    </ligand>
</feature>
<reference evidence="4" key="1">
    <citation type="submission" date="2016-11" db="EMBL/GenBank/DDBJ databases">
        <title>Trade-off between light-utilization and light-protection in marine flavobacteria.</title>
        <authorList>
            <person name="Kumagai Y."/>
            <person name="Yoshizawa S."/>
            <person name="Kogure K."/>
        </authorList>
    </citation>
    <scope>NUCLEOTIDE SEQUENCE [LARGE SCALE GENOMIC DNA]</scope>
    <source>
        <strain evidence="4">SG-18</strain>
    </source>
</reference>
<keyword evidence="2" id="KW-0460">Magnesium</keyword>
<dbReference type="EMBL" id="MQVX01000001">
    <property type="protein sequence ID" value="PQJ15753.1"/>
    <property type="molecule type" value="Genomic_DNA"/>
</dbReference>
<evidence type="ECO:0000313" key="3">
    <source>
        <dbReference type="EMBL" id="PQJ15753.1"/>
    </source>
</evidence>
<dbReference type="Proteomes" id="UP000239366">
    <property type="component" value="Unassembled WGS sequence"/>
</dbReference>
<keyword evidence="4" id="KW-1185">Reference proteome</keyword>
<dbReference type="InterPro" id="IPR036424">
    <property type="entry name" value="UPP_synth-like_sf"/>
</dbReference>
<comment type="cofactor">
    <cofactor evidence="2">
        <name>Mg(2+)</name>
        <dbReference type="ChEBI" id="CHEBI:18420"/>
    </cofactor>
    <text evidence="2">Binds 2 magnesium ions per subunit.</text>
</comment>
<comment type="subunit">
    <text evidence="2">Homodimer.</text>
</comment>
<feature type="binding site" evidence="2">
    <location>
        <position position="221"/>
    </location>
    <ligand>
        <name>Mg(2+)</name>
        <dbReference type="ChEBI" id="CHEBI:18420"/>
    </ligand>
</feature>
<feature type="binding site" evidence="2">
    <location>
        <begin position="35"/>
        <end position="38"/>
    </location>
    <ligand>
        <name>substrate</name>
    </ligand>
</feature>
<feature type="active site" description="Proton acceptor" evidence="2">
    <location>
        <position position="82"/>
    </location>
</feature>
<feature type="active site" evidence="2">
    <location>
        <position position="34"/>
    </location>
</feature>
<comment type="similarity">
    <text evidence="2">Belongs to the UPP synthase family.</text>
</comment>
<dbReference type="GO" id="GO:0045547">
    <property type="term" value="F:ditrans,polycis-polyprenyl diphosphate synthase [(2E,6E)-farnesyl diphosphate specific] activity"/>
    <property type="evidence" value="ECO:0007669"/>
    <property type="project" value="TreeGrafter"/>
</dbReference>
<evidence type="ECO:0000256" key="1">
    <source>
        <dbReference type="ARBA" id="ARBA00022679"/>
    </source>
</evidence>
<feature type="binding site" evidence="2">
    <location>
        <begin position="79"/>
        <end position="81"/>
    </location>
    <ligand>
        <name>substrate</name>
    </ligand>
</feature>
<feature type="binding site" evidence="2">
    <location>
        <position position="51"/>
    </location>
    <ligand>
        <name>substrate</name>
    </ligand>
</feature>
<feature type="binding site" evidence="2">
    <location>
        <position position="202"/>
    </location>
    <ligand>
        <name>substrate</name>
    </ligand>
</feature>
<proteinExistence type="inferred from homology"/>
<dbReference type="PANTHER" id="PTHR10291:SF0">
    <property type="entry name" value="DEHYDRODOLICHYL DIPHOSPHATE SYNTHASE 2"/>
    <property type="match status" value="1"/>
</dbReference>
<dbReference type="PROSITE" id="PS01066">
    <property type="entry name" value="UPP_SYNTHASE"/>
    <property type="match status" value="1"/>
</dbReference>
<dbReference type="SUPFAM" id="SSF64005">
    <property type="entry name" value="Undecaprenyl diphosphate synthase"/>
    <property type="match status" value="1"/>
</dbReference>
<name>A0A2S7T757_9FLAO</name>
<dbReference type="CDD" id="cd00475">
    <property type="entry name" value="Cis_IPPS"/>
    <property type="match status" value="1"/>
</dbReference>
<feature type="binding site" evidence="2">
    <location>
        <position position="34"/>
    </location>
    <ligand>
        <name>Mg(2+)</name>
        <dbReference type="ChEBI" id="CHEBI:18420"/>
    </ligand>
</feature>
<protein>
    <recommendedName>
        <fullName evidence="2">Isoprenyl transferase</fullName>
        <ecNumber evidence="2">2.5.1.-</ecNumber>
    </recommendedName>
</protein>
<keyword evidence="1 2" id="KW-0808">Transferase</keyword>
<feature type="binding site" evidence="2">
    <location>
        <position position="85"/>
    </location>
    <ligand>
        <name>substrate</name>
    </ligand>
</feature>
<comment type="caution">
    <text evidence="3">The sequence shown here is derived from an EMBL/GenBank/DDBJ whole genome shotgun (WGS) entry which is preliminary data.</text>
</comment>
<dbReference type="AlphaFoldDB" id="A0A2S7T757"/>
<organism evidence="3 4">
    <name type="scientific">Aureicoccus marinus</name>
    <dbReference type="NCBI Taxonomy" id="754435"/>
    <lineage>
        <taxon>Bacteria</taxon>
        <taxon>Pseudomonadati</taxon>
        <taxon>Bacteroidota</taxon>
        <taxon>Flavobacteriia</taxon>
        <taxon>Flavobacteriales</taxon>
        <taxon>Flavobacteriaceae</taxon>
        <taxon>Aureicoccus</taxon>
    </lineage>
</organism>
<dbReference type="GO" id="GO:0016094">
    <property type="term" value="P:polyprenol biosynthetic process"/>
    <property type="evidence" value="ECO:0007669"/>
    <property type="project" value="TreeGrafter"/>
</dbReference>
<evidence type="ECO:0000256" key="2">
    <source>
        <dbReference type="HAMAP-Rule" id="MF_01139"/>
    </source>
</evidence>
<comment type="function">
    <text evidence="2">Catalyzes the condensation of isopentenyl diphosphate (IPP) with allylic pyrophosphates generating different type of terpenoids.</text>
</comment>
<dbReference type="EC" id="2.5.1.-" evidence="2"/>
<feature type="binding site" evidence="2">
    <location>
        <begin position="208"/>
        <end position="210"/>
    </location>
    <ligand>
        <name>substrate</name>
    </ligand>
</feature>
<gene>
    <name evidence="3" type="ORF">BST99_08465</name>
</gene>
<sequence>MAGNHAETVLNEVRKTLADVQESGRPKHIAIIMDGNGRWAKQRGKLRVFGHENGVEAVRKTVENCARLKIDYLTLYAFSTENWNRPKLEVETLMRLLVASLRRELKTLTENNIKLNAIGRIDSLPDRVHKELKEVIEKTSSHTGTTLTLALSYGSREELKTAVKTLCSKVKNNLISPDHIDETIINNHLYTHDLPDVDLLIRTSGEHRISNFLLWQIAYAELYFVDAFWPDFQEHHLVEAIMNYQNRERRFGKTSEQLDSADRTIPLSE</sequence>
<dbReference type="InterPro" id="IPR001441">
    <property type="entry name" value="UPP_synth-like"/>
</dbReference>
<feature type="binding site" evidence="2">
    <location>
        <position position="83"/>
    </location>
    <ligand>
        <name>substrate</name>
    </ligand>
</feature>
<accession>A0A2S7T757</accession>
<dbReference type="HAMAP" id="MF_01139">
    <property type="entry name" value="ISPT"/>
    <property type="match status" value="1"/>
</dbReference>